<proteinExistence type="inferred from homology"/>
<evidence type="ECO:0000313" key="17">
    <source>
        <dbReference type="Proteomes" id="UP000676967"/>
    </source>
</evidence>
<keyword evidence="8" id="KW-0106">Calcium</keyword>
<comment type="catalytic activity">
    <reaction evidence="1 12">
        <text>Endohydrolysis of (1-&gt;4)-alpha-D-glucosidic linkages in polysaccharides containing three or more (1-&gt;4)-alpha-linked D-glucose units.</text>
        <dbReference type="EC" id="3.2.1.1"/>
    </reaction>
</comment>
<feature type="domain" description="Alpha-amylase C-terminal" evidence="14">
    <location>
        <begin position="405"/>
        <end position="487"/>
    </location>
</feature>
<keyword evidence="13" id="KW-0732">Signal</keyword>
<dbReference type="InterPro" id="IPR031319">
    <property type="entry name" value="A-amylase_C"/>
</dbReference>
<dbReference type="InterPro" id="IPR017853">
    <property type="entry name" value="GH"/>
</dbReference>
<evidence type="ECO:0000256" key="13">
    <source>
        <dbReference type="SAM" id="SignalP"/>
    </source>
</evidence>
<dbReference type="InterPro" id="IPR006048">
    <property type="entry name" value="A-amylase/branching_C"/>
</dbReference>
<dbReference type="PANTHER" id="PTHR43447">
    <property type="entry name" value="ALPHA-AMYLASE"/>
    <property type="match status" value="1"/>
</dbReference>
<evidence type="ECO:0000256" key="11">
    <source>
        <dbReference type="RuleBase" id="RU003615"/>
    </source>
</evidence>
<organism evidence="16 17">
    <name type="scientific">Actinoplanes ianthinogenes</name>
    <dbReference type="NCBI Taxonomy" id="122358"/>
    <lineage>
        <taxon>Bacteria</taxon>
        <taxon>Bacillati</taxon>
        <taxon>Actinomycetota</taxon>
        <taxon>Actinomycetes</taxon>
        <taxon>Micromonosporales</taxon>
        <taxon>Micromonosporaceae</taxon>
        <taxon>Actinoplanes</taxon>
    </lineage>
</organism>
<dbReference type="Pfam" id="PF00128">
    <property type="entry name" value="Alpha-amylase"/>
    <property type="match status" value="1"/>
</dbReference>
<keyword evidence="10 12" id="KW-0326">Glycosidase</keyword>
<dbReference type="Proteomes" id="UP000676967">
    <property type="component" value="Chromosome"/>
</dbReference>
<keyword evidence="6" id="KW-0479">Metal-binding</keyword>
<evidence type="ECO:0000256" key="5">
    <source>
        <dbReference type="ARBA" id="ARBA00017303"/>
    </source>
</evidence>
<evidence type="ECO:0000259" key="14">
    <source>
        <dbReference type="SMART" id="SM00632"/>
    </source>
</evidence>
<feature type="domain" description="Glycosyl hydrolase family 13 catalytic" evidence="15">
    <location>
        <begin position="44"/>
        <end position="396"/>
    </location>
</feature>
<gene>
    <name evidence="16" type="ORF">Aiant_04670</name>
</gene>
<dbReference type="EC" id="3.2.1.1" evidence="4 12"/>
<evidence type="ECO:0000256" key="12">
    <source>
        <dbReference type="RuleBase" id="RU361134"/>
    </source>
</evidence>
<evidence type="ECO:0000256" key="8">
    <source>
        <dbReference type="ARBA" id="ARBA00022837"/>
    </source>
</evidence>
<evidence type="ECO:0000259" key="15">
    <source>
        <dbReference type="SMART" id="SM00642"/>
    </source>
</evidence>
<evidence type="ECO:0000256" key="9">
    <source>
        <dbReference type="ARBA" id="ARBA00023277"/>
    </source>
</evidence>
<comment type="cofactor">
    <cofactor evidence="2">
        <name>Ca(2+)</name>
        <dbReference type="ChEBI" id="CHEBI:29108"/>
    </cofactor>
</comment>
<accession>A0ABM7LKK8</accession>
<keyword evidence="9 12" id="KW-0119">Carbohydrate metabolism</keyword>
<evidence type="ECO:0000256" key="2">
    <source>
        <dbReference type="ARBA" id="ARBA00001913"/>
    </source>
</evidence>
<dbReference type="Gene3D" id="3.20.20.80">
    <property type="entry name" value="Glycosidases"/>
    <property type="match status" value="1"/>
</dbReference>
<evidence type="ECO:0000313" key="16">
    <source>
        <dbReference type="EMBL" id="BCJ39810.1"/>
    </source>
</evidence>
<evidence type="ECO:0000256" key="6">
    <source>
        <dbReference type="ARBA" id="ARBA00022723"/>
    </source>
</evidence>
<dbReference type="Pfam" id="PF02806">
    <property type="entry name" value="Alpha-amylase_C"/>
    <property type="match status" value="1"/>
</dbReference>
<dbReference type="EMBL" id="AP023356">
    <property type="protein sequence ID" value="BCJ39810.1"/>
    <property type="molecule type" value="Genomic_DNA"/>
</dbReference>
<keyword evidence="17" id="KW-1185">Reference proteome</keyword>
<dbReference type="SMART" id="SM00642">
    <property type="entry name" value="Aamy"/>
    <property type="match status" value="1"/>
</dbReference>
<dbReference type="PRINTS" id="PR00110">
    <property type="entry name" value="ALPHAAMYLASE"/>
</dbReference>
<dbReference type="InterPro" id="IPR013780">
    <property type="entry name" value="Glyco_hydro_b"/>
</dbReference>
<evidence type="ECO:0000256" key="4">
    <source>
        <dbReference type="ARBA" id="ARBA00012595"/>
    </source>
</evidence>
<dbReference type="SUPFAM" id="SSF51445">
    <property type="entry name" value="(Trans)glycosidases"/>
    <property type="match status" value="1"/>
</dbReference>
<sequence length="488" mass="50200">MPARRPWRRALAGAGAVVLAAGLSATVTDASAGTVAAAAASSGDVIANLFEWNWPSVAKECTDVLGPNGYGGVQVAPPQDSIKLTGSHPWWEVYQPAGYQLNSRMGNESAFQSMVTTCRAAGVKVYVDAVINHMAGSGGTSYSGNAFTAYNYPGLYISNDFHHKGVECPTASGAIEDFSNLQQVDFCELSHLEDLKTESAYVRSAIAGYLNKLIGYGVSGFRVDAAMHIPHADLAAIYGALHQTADGTAPYIAQEISGSSGALAPAAFADLGSVLGLSQSAQLKSAFLGTIATLKNFGTRSGDVASTKMLSFVANHDTERNGNSLSYKNGATTTLATQFLLGYGYGRPQVYSSFTWAAADDSPPAAGSGMITATSCGSAWTCFDRNPGVLAMVTFHNRVGTTARANWYDDGANLIAFSRGAKGWAAFNNGTTAKTQTFPTGLAAGTYCDLITGGTGSGACTGTKVTVGSGGTATVTVPAKGAVAVAPA</sequence>
<comment type="similarity">
    <text evidence="3 11">Belongs to the glycosyl hydrolase 13 family.</text>
</comment>
<evidence type="ECO:0000256" key="7">
    <source>
        <dbReference type="ARBA" id="ARBA00022801"/>
    </source>
</evidence>
<reference evidence="16 17" key="1">
    <citation type="submission" date="2020-08" db="EMBL/GenBank/DDBJ databases">
        <title>Whole genome shotgun sequence of Actinoplanes ianthinogenes NBRC 13996.</title>
        <authorList>
            <person name="Komaki H."/>
            <person name="Tamura T."/>
        </authorList>
    </citation>
    <scope>NUCLEOTIDE SEQUENCE [LARGE SCALE GENOMIC DNA]</scope>
    <source>
        <strain evidence="16 17">NBRC 13996</strain>
    </source>
</reference>
<dbReference type="CDD" id="cd11317">
    <property type="entry name" value="AmyAc_bac_euk_AmyA"/>
    <property type="match status" value="1"/>
</dbReference>
<protein>
    <recommendedName>
        <fullName evidence="5 12">Alpha-amylase</fullName>
        <ecNumber evidence="4 12">3.2.1.1</ecNumber>
    </recommendedName>
</protein>
<keyword evidence="7 12" id="KW-0378">Hydrolase</keyword>
<dbReference type="InterPro" id="IPR006047">
    <property type="entry name" value="GH13_cat_dom"/>
</dbReference>
<evidence type="ECO:0000256" key="3">
    <source>
        <dbReference type="ARBA" id="ARBA00008061"/>
    </source>
</evidence>
<feature type="chain" id="PRO_5046333861" description="Alpha-amylase" evidence="13">
    <location>
        <begin position="33"/>
        <end position="488"/>
    </location>
</feature>
<name>A0ABM7LKK8_9ACTN</name>
<dbReference type="Gene3D" id="2.60.40.1180">
    <property type="entry name" value="Golgi alpha-mannosidase II"/>
    <property type="match status" value="1"/>
</dbReference>
<evidence type="ECO:0000256" key="10">
    <source>
        <dbReference type="ARBA" id="ARBA00023295"/>
    </source>
</evidence>
<dbReference type="InterPro" id="IPR006046">
    <property type="entry name" value="Alpha_amylase"/>
</dbReference>
<dbReference type="SUPFAM" id="SSF51011">
    <property type="entry name" value="Glycosyl hydrolase domain"/>
    <property type="match status" value="1"/>
</dbReference>
<feature type="signal peptide" evidence="13">
    <location>
        <begin position="1"/>
        <end position="32"/>
    </location>
</feature>
<evidence type="ECO:0000256" key="1">
    <source>
        <dbReference type="ARBA" id="ARBA00000548"/>
    </source>
</evidence>
<dbReference type="SMART" id="SM00632">
    <property type="entry name" value="Aamy_C"/>
    <property type="match status" value="1"/>
</dbReference>